<dbReference type="PANTHER" id="PTHR30287:SF1">
    <property type="entry name" value="INNER MEMBRANE PROTEIN"/>
    <property type="match status" value="1"/>
</dbReference>
<dbReference type="EMBL" id="NPDZ01000001">
    <property type="protein sequence ID" value="PJZ74843.1"/>
    <property type="molecule type" value="Genomic_DNA"/>
</dbReference>
<keyword evidence="11" id="KW-1185">Reference proteome</keyword>
<feature type="transmembrane region" description="Helical" evidence="6">
    <location>
        <begin position="403"/>
        <end position="419"/>
    </location>
</feature>
<evidence type="ECO:0000256" key="1">
    <source>
        <dbReference type="ARBA" id="ARBA00004651"/>
    </source>
</evidence>
<dbReference type="OrthoDB" id="9775544at2"/>
<dbReference type="InterPro" id="IPR025857">
    <property type="entry name" value="MacB_PCD"/>
</dbReference>
<dbReference type="GO" id="GO:0005886">
    <property type="term" value="C:plasma membrane"/>
    <property type="evidence" value="ECO:0007669"/>
    <property type="project" value="UniProtKB-SubCell"/>
</dbReference>
<dbReference type="Pfam" id="PF12704">
    <property type="entry name" value="MacB_PCD"/>
    <property type="match status" value="1"/>
</dbReference>
<evidence type="ECO:0000313" key="12">
    <source>
        <dbReference type="Proteomes" id="UP000231990"/>
    </source>
</evidence>
<feature type="domain" description="ABC3 transporter permease C-terminal" evidence="7">
    <location>
        <begin position="728"/>
        <end position="829"/>
    </location>
</feature>
<accession>A0A2M9ZSE3</accession>
<dbReference type="RefSeq" id="WP_100712251.1">
    <property type="nucleotide sequence ID" value="NZ_NPDY01000001.1"/>
</dbReference>
<feature type="transmembrane region" description="Helical" evidence="6">
    <location>
        <begin position="721"/>
        <end position="742"/>
    </location>
</feature>
<keyword evidence="4 6" id="KW-1133">Transmembrane helix</keyword>
<dbReference type="Proteomes" id="UP000231962">
    <property type="component" value="Unassembled WGS sequence"/>
</dbReference>
<feature type="transmembrane region" description="Helical" evidence="6">
    <location>
        <begin position="258"/>
        <end position="282"/>
    </location>
</feature>
<evidence type="ECO:0000256" key="6">
    <source>
        <dbReference type="SAM" id="Phobius"/>
    </source>
</evidence>
<evidence type="ECO:0000256" key="2">
    <source>
        <dbReference type="ARBA" id="ARBA00022475"/>
    </source>
</evidence>
<comment type="subcellular location">
    <subcellularLocation>
        <location evidence="1">Cell membrane</location>
        <topology evidence="1">Multi-pass membrane protein</topology>
    </subcellularLocation>
</comment>
<evidence type="ECO:0000313" key="9">
    <source>
        <dbReference type="EMBL" id="PJZ71309.1"/>
    </source>
</evidence>
<feature type="domain" description="ABC3 transporter permease C-terminal" evidence="7">
    <location>
        <begin position="261"/>
        <end position="380"/>
    </location>
</feature>
<evidence type="ECO:0000259" key="7">
    <source>
        <dbReference type="Pfam" id="PF02687"/>
    </source>
</evidence>
<evidence type="ECO:0000313" key="10">
    <source>
        <dbReference type="EMBL" id="PJZ74843.1"/>
    </source>
</evidence>
<feature type="transmembrane region" description="Helical" evidence="6">
    <location>
        <begin position="812"/>
        <end position="831"/>
    </location>
</feature>
<evidence type="ECO:0000313" key="11">
    <source>
        <dbReference type="Proteomes" id="UP000231962"/>
    </source>
</evidence>
<gene>
    <name evidence="9" type="ORF">CH360_02050</name>
    <name evidence="10" type="ORF">CH373_02050</name>
</gene>
<protein>
    <submittedName>
        <fullName evidence="10">ABC transporter permease</fullName>
    </submittedName>
</protein>
<keyword evidence="5 6" id="KW-0472">Membrane</keyword>
<evidence type="ECO:0000259" key="8">
    <source>
        <dbReference type="Pfam" id="PF12704"/>
    </source>
</evidence>
<feature type="transmembrane region" description="Helical" evidence="6">
    <location>
        <begin position="348"/>
        <end position="369"/>
    </location>
</feature>
<dbReference type="PANTHER" id="PTHR30287">
    <property type="entry name" value="MEMBRANE COMPONENT OF PREDICTED ABC SUPERFAMILY METABOLITE UPTAKE TRANSPORTER"/>
    <property type="match status" value="1"/>
</dbReference>
<feature type="domain" description="MacB-like periplasmic core" evidence="8">
    <location>
        <begin position="24"/>
        <end position="181"/>
    </location>
</feature>
<keyword evidence="2" id="KW-1003">Cell membrane</keyword>
<name>A0A2M9ZSE3_9LEPT</name>
<dbReference type="AlphaFoldDB" id="A0A2M9ZSE3"/>
<evidence type="ECO:0000256" key="5">
    <source>
        <dbReference type="ARBA" id="ARBA00023136"/>
    </source>
</evidence>
<dbReference type="InterPro" id="IPR038766">
    <property type="entry name" value="Membrane_comp_ABC_pdt"/>
</dbReference>
<comment type="caution">
    <text evidence="10">The sequence shown here is derived from an EMBL/GenBank/DDBJ whole genome shotgun (WGS) entry which is preliminary data.</text>
</comment>
<evidence type="ECO:0000256" key="4">
    <source>
        <dbReference type="ARBA" id="ARBA00022989"/>
    </source>
</evidence>
<organism evidence="10 12">
    <name type="scientific">Leptospira perolatii</name>
    <dbReference type="NCBI Taxonomy" id="2023191"/>
    <lineage>
        <taxon>Bacteria</taxon>
        <taxon>Pseudomonadati</taxon>
        <taxon>Spirochaetota</taxon>
        <taxon>Spirochaetia</taxon>
        <taxon>Leptospirales</taxon>
        <taxon>Leptospiraceae</taxon>
        <taxon>Leptospira</taxon>
    </lineage>
</organism>
<dbReference type="Pfam" id="PF02687">
    <property type="entry name" value="FtsX"/>
    <property type="match status" value="2"/>
</dbReference>
<keyword evidence="3 6" id="KW-0812">Transmembrane</keyword>
<dbReference type="EMBL" id="NPDY01000001">
    <property type="protein sequence ID" value="PJZ71309.1"/>
    <property type="molecule type" value="Genomic_DNA"/>
</dbReference>
<dbReference type="Proteomes" id="UP000231990">
    <property type="component" value="Unassembled WGS sequence"/>
</dbReference>
<evidence type="ECO:0000256" key="3">
    <source>
        <dbReference type="ARBA" id="ARBA00022692"/>
    </source>
</evidence>
<feature type="transmembrane region" description="Helical" evidence="6">
    <location>
        <begin position="425"/>
        <end position="448"/>
    </location>
</feature>
<sequence length="846" mass="95102">MSLSFFLRNIFREIGSRKTSSLQVILAVAIGTGAVLAVHSYRDQLSKAILREAKNILGANLVATSPAPISSQQNAFLRKILPNGTKSSELIQFPSMLRNPDSEDTSLVLAKAMKGEYPYFGEIETEPPGLYRKLRPGEVLLDQSLVKNLKLRIGSLVQLGESRLKVIGVVTKEPGLVGNFLSMAPSCILHKDSLASTGLEQRGSRISYQVPILLPETINESEFKATHFKEFAKMDFILYESTEANSGSQKFLTNTLDFFTLLALCSLFLGGISILLSSQAGLRAKANAIAIYKCLGASPNMILSLVLGELLVLSTIGALLGFVLGIFVQSRIPNLAGKEFLFEPSLVPGFKTLLWGFFLAWVVPLASAWDSLSRTKNLSPLYALRSDFSEQLETIPRLRLRRVLSFVIVYVLFWALAFWETQDWIKSFLLCSILILLPLVIYLGVIVVRRALSFALLRFNFTPSARMALRKLNRPGTGLSWVIIGLGSSLFVLLLSVFISDSLLEYSGAKDTERRPNLFVMDIRPEQLEFFLQSAGKYRAEKVLTAPVIGARLAKINGQTVKKEDTESSALRRDWRSTARTREYFLSYRENPFPTEKVTDGDFWRKGEEDQISVEKEFSKYLKVELGDTLTFSVGGVEVNGIIRNFRSVNWSDMRPNFVVIFSKGILEKAPKVYLSSLRIESSETRYLLQRELVSEFPNLTIIDTEKAIQSFMRILEKVSFAIRWMTGLIVCSSLLLILASLELGRKERLEETSLLRILGATKEFLRKYFLGESFILSHTSFLLAILLAWISSNLTARILFEIEPTVPWMEILLTYLATSLAVLTVHFLTLRKEWDRSPALYLKEV</sequence>
<proteinExistence type="predicted"/>
<feature type="transmembrane region" description="Helical" evidence="6">
    <location>
        <begin position="769"/>
        <end position="792"/>
    </location>
</feature>
<reference evidence="11 12" key="1">
    <citation type="submission" date="2017-07" db="EMBL/GenBank/DDBJ databases">
        <title>Leptospira spp. isolated from tropical soils.</title>
        <authorList>
            <person name="Thibeaux R."/>
            <person name="Iraola G."/>
            <person name="Ferres I."/>
            <person name="Bierque E."/>
            <person name="Girault D."/>
            <person name="Soupe-Gilbert M.-E."/>
            <person name="Picardeau M."/>
            <person name="Goarant C."/>
        </authorList>
    </citation>
    <scope>NUCLEOTIDE SEQUENCE [LARGE SCALE GENOMIC DNA]</scope>
    <source>
        <strain evidence="10 12">FH1-B-B1</strain>
        <strain evidence="9 11">FH1-B-C1</strain>
    </source>
</reference>
<feature type="transmembrane region" description="Helical" evidence="6">
    <location>
        <begin position="479"/>
        <end position="499"/>
    </location>
</feature>
<dbReference type="InterPro" id="IPR003838">
    <property type="entry name" value="ABC3_permease_C"/>
</dbReference>
<feature type="transmembrane region" description="Helical" evidence="6">
    <location>
        <begin position="302"/>
        <end position="328"/>
    </location>
</feature>